<dbReference type="GO" id="GO:0043328">
    <property type="term" value="P:protein transport to vacuole involved in ubiquitin-dependent protein catabolic process via the multivesicular body sorting pathway"/>
    <property type="evidence" value="ECO:0007669"/>
    <property type="project" value="UniProtKB-UniRule"/>
</dbReference>
<proteinExistence type="inferred from homology"/>
<dbReference type="Gene3D" id="2.30.29.30">
    <property type="entry name" value="Pleckstrin-homology domain (PH domain)/Phosphotyrosine-binding domain (PTB)"/>
    <property type="match status" value="2"/>
</dbReference>
<dbReference type="SUPFAM" id="SSF50729">
    <property type="entry name" value="PH domain-like"/>
    <property type="match status" value="1"/>
</dbReference>
<reference evidence="3" key="1">
    <citation type="submission" date="2020-11" db="EMBL/GenBank/DDBJ databases">
        <authorList>
            <consortium name="DOE Joint Genome Institute"/>
            <person name="Ahrendt S."/>
            <person name="Riley R."/>
            <person name="Andreopoulos W."/>
            <person name="Labutti K."/>
            <person name="Pangilinan J."/>
            <person name="Ruiz-Duenas F.J."/>
            <person name="Barrasa J.M."/>
            <person name="Sanchez-Garcia M."/>
            <person name="Camarero S."/>
            <person name="Miyauchi S."/>
            <person name="Serrano A."/>
            <person name="Linde D."/>
            <person name="Babiker R."/>
            <person name="Drula E."/>
            <person name="Ayuso-Fernandez I."/>
            <person name="Pacheco R."/>
            <person name="Padilla G."/>
            <person name="Ferreira P."/>
            <person name="Barriuso J."/>
            <person name="Kellner H."/>
            <person name="Castanera R."/>
            <person name="Alfaro M."/>
            <person name="Ramirez L."/>
            <person name="Pisabarro A.G."/>
            <person name="Kuo A."/>
            <person name="Tritt A."/>
            <person name="Lipzen A."/>
            <person name="He G."/>
            <person name="Yan M."/>
            <person name="Ng V."/>
            <person name="Cullen D."/>
            <person name="Martin F."/>
            <person name="Rosso M.-N."/>
            <person name="Henrissat B."/>
            <person name="Hibbett D."/>
            <person name="Martinez A.T."/>
            <person name="Grigoriev I.V."/>
        </authorList>
    </citation>
    <scope>NUCLEOTIDE SEQUENCE</scope>
    <source>
        <strain evidence="3">ATCC 90797</strain>
    </source>
</reference>
<evidence type="ECO:0000256" key="1">
    <source>
        <dbReference type="RuleBase" id="RU367095"/>
    </source>
</evidence>
<sequence length="170" mass="18716">MALRMYTRSVDGTIPVQALLYDDEELVAVQDSVGIYDGYACVGFNPIACQITTKMDESFTFNSQKSPEHQSGTIHLSAHHLFYINSQQQATQLFALDLAYVTQTDHYGGLFSSSPKATLYLTTPSYSDNLGSGTSTTAVSAFESWECESQSICSEHMFALRRPTQRGACP</sequence>
<comment type="subcellular location">
    <subcellularLocation>
        <location evidence="1">Cytoplasm</location>
    </subcellularLocation>
    <subcellularLocation>
        <location evidence="1">Endosome</location>
    </subcellularLocation>
</comment>
<evidence type="ECO:0000259" key="2">
    <source>
        <dbReference type="PROSITE" id="PS51495"/>
    </source>
</evidence>
<dbReference type="EMBL" id="MU154616">
    <property type="protein sequence ID" value="KAF9491581.1"/>
    <property type="molecule type" value="Genomic_DNA"/>
</dbReference>
<keyword evidence="4" id="KW-1185">Reference proteome</keyword>
<evidence type="ECO:0000313" key="3">
    <source>
        <dbReference type="EMBL" id="KAF9491581.1"/>
    </source>
</evidence>
<dbReference type="GO" id="GO:0032266">
    <property type="term" value="F:phosphatidylinositol-3-phosphate binding"/>
    <property type="evidence" value="ECO:0007669"/>
    <property type="project" value="UniProtKB-UniRule"/>
</dbReference>
<comment type="caution">
    <text evidence="3">The sequence shown here is derived from an EMBL/GenBank/DDBJ whole genome shotgun (WGS) entry which is preliminary data.</text>
</comment>
<comment type="subunit">
    <text evidence="1">Component of the endosomal sorting complex required for transport II (ESCRT-II).</text>
</comment>
<keyword evidence="1" id="KW-0963">Cytoplasm</keyword>
<keyword evidence="1" id="KW-0813">Transport</keyword>
<gene>
    <name evidence="3" type="ORF">BDN71DRAFT_1579362</name>
</gene>
<dbReference type="Pfam" id="PF11605">
    <property type="entry name" value="Vps36_ESCRT-II"/>
    <property type="match status" value="1"/>
</dbReference>
<dbReference type="Proteomes" id="UP000807025">
    <property type="component" value="Unassembled WGS sequence"/>
</dbReference>
<dbReference type="InterPro" id="IPR021648">
    <property type="entry name" value="GLUE_dom"/>
</dbReference>
<feature type="domain" description="GLUE N-terminal" evidence="2">
    <location>
        <begin position="10"/>
        <end position="170"/>
    </location>
</feature>
<dbReference type="GO" id="GO:0000814">
    <property type="term" value="C:ESCRT II complex"/>
    <property type="evidence" value="ECO:0007669"/>
    <property type="project" value="UniProtKB-UniRule"/>
</dbReference>
<name>A0A9P5ZTL9_PLEER</name>
<accession>A0A9P5ZTL9</accession>
<evidence type="ECO:0000313" key="4">
    <source>
        <dbReference type="Proteomes" id="UP000807025"/>
    </source>
</evidence>
<dbReference type="PROSITE" id="PS51495">
    <property type="entry name" value="GLUE"/>
    <property type="match status" value="1"/>
</dbReference>
<comment type="similarity">
    <text evidence="1">Belongs to the VPS36 family.</text>
</comment>
<comment type="function">
    <text evidence="1">Component of the ESCRT-II complex (endosomal sorting complex required for transport II), which is required for multivesicular body (MVB) formation and sorting of endosomal cargo proteins into MVBs.</text>
</comment>
<dbReference type="PANTHER" id="PTHR13128:SF12">
    <property type="entry name" value="VACUOLAR PROTEIN-SORTING-ASSOCIATED PROTEIN 36"/>
    <property type="match status" value="1"/>
</dbReference>
<dbReference type="OrthoDB" id="271448at2759"/>
<dbReference type="GO" id="GO:0031902">
    <property type="term" value="C:late endosome membrane"/>
    <property type="evidence" value="ECO:0007669"/>
    <property type="project" value="UniProtKB-UniRule"/>
</dbReference>
<organism evidence="3 4">
    <name type="scientific">Pleurotus eryngii</name>
    <name type="common">Boletus of the steppes</name>
    <dbReference type="NCBI Taxonomy" id="5323"/>
    <lineage>
        <taxon>Eukaryota</taxon>
        <taxon>Fungi</taxon>
        <taxon>Dikarya</taxon>
        <taxon>Basidiomycota</taxon>
        <taxon>Agaricomycotina</taxon>
        <taxon>Agaricomycetes</taxon>
        <taxon>Agaricomycetidae</taxon>
        <taxon>Agaricales</taxon>
        <taxon>Pleurotineae</taxon>
        <taxon>Pleurotaceae</taxon>
        <taxon>Pleurotus</taxon>
    </lineage>
</organism>
<dbReference type="GO" id="GO:0043130">
    <property type="term" value="F:ubiquitin binding"/>
    <property type="evidence" value="ECO:0007669"/>
    <property type="project" value="UniProtKB-UniRule"/>
</dbReference>
<dbReference type="AlphaFoldDB" id="A0A9P5ZTL9"/>
<dbReference type="InterPro" id="IPR037855">
    <property type="entry name" value="Vps36"/>
</dbReference>
<protein>
    <recommendedName>
        <fullName evidence="1">Vacuolar protein-sorting-associated protein 36</fullName>
    </recommendedName>
    <alternativeName>
        <fullName evidence="1">ESCRT-II complex subunit VPS36</fullName>
    </alternativeName>
</protein>
<dbReference type="InterPro" id="IPR011993">
    <property type="entry name" value="PH-like_dom_sf"/>
</dbReference>
<keyword evidence="1" id="KW-0653">Protein transport</keyword>
<keyword evidence="1" id="KW-0967">Endosome</keyword>
<dbReference type="PANTHER" id="PTHR13128">
    <property type="entry name" value="VACUOLAR PROTEIN-SORTING-ASSOCIATED PROTEIN 36"/>
    <property type="match status" value="1"/>
</dbReference>